<proteinExistence type="predicted"/>
<evidence type="ECO:0000313" key="2">
    <source>
        <dbReference type="Proteomes" id="UP001153332"/>
    </source>
</evidence>
<keyword evidence="2" id="KW-1185">Reference proteome</keyword>
<accession>A0ACC2IWQ1</accession>
<reference evidence="1" key="1">
    <citation type="submission" date="2022-12" db="EMBL/GenBank/DDBJ databases">
        <title>Genome Sequence of Lasiodiplodia mahajangana.</title>
        <authorList>
            <person name="Buettner E."/>
        </authorList>
    </citation>
    <scope>NUCLEOTIDE SEQUENCE</scope>
    <source>
        <strain evidence="1">VT137</strain>
    </source>
</reference>
<name>A0ACC2IWQ1_9PEZI</name>
<sequence>MAKQVSRNVRSGVSWSLSLAKLKSYGEPTRRQGTFKPDPTRITFRELLLVTLGCILSRWNVPLDHAETLEAIKFIIALSKTIARDLSTSACQRQELPRNIRNRAEGLRLLGEAAEQYLADEDGSFRFLNLGRNRPQFLPARTYLRGSAQPSLRPFLGLKKIDVLLECMQNADGRVEVLRRLAARSNGLDQLPCIIQYTDTATRELDIVNYATVFHHDPDGKNHDMEPMAKRTNSHARWVHQDMKEKRAGEIIYSNKDYSAYAPSPVPRLTCTHRPGTETTSEFKFWYGDWDAAAIYILSGSQSNLHKPKINTQDLLWCLEHDLMSYRTLLLQANDSVMQTLEPLAVANWDAFETIPGPVIQVQTLERPLIDAVCMMYLSKAYQSPEAQPKTPTYPRIISTLSYLVAGHDIPYSKIPDNIIGMSIGDSMFVPEKVSKNATYTLE</sequence>
<dbReference type="EMBL" id="JAPUUL010004345">
    <property type="protein sequence ID" value="KAJ8119645.1"/>
    <property type="molecule type" value="Genomic_DNA"/>
</dbReference>
<protein>
    <submittedName>
        <fullName evidence="1">Uncharacterized protein</fullName>
    </submittedName>
</protein>
<dbReference type="Proteomes" id="UP001153332">
    <property type="component" value="Unassembled WGS sequence"/>
</dbReference>
<evidence type="ECO:0000313" key="1">
    <source>
        <dbReference type="EMBL" id="KAJ8119645.1"/>
    </source>
</evidence>
<gene>
    <name evidence="1" type="ORF">O1611_g10563</name>
</gene>
<organism evidence="1 2">
    <name type="scientific">Lasiodiplodia mahajangana</name>
    <dbReference type="NCBI Taxonomy" id="1108764"/>
    <lineage>
        <taxon>Eukaryota</taxon>
        <taxon>Fungi</taxon>
        <taxon>Dikarya</taxon>
        <taxon>Ascomycota</taxon>
        <taxon>Pezizomycotina</taxon>
        <taxon>Dothideomycetes</taxon>
        <taxon>Dothideomycetes incertae sedis</taxon>
        <taxon>Botryosphaeriales</taxon>
        <taxon>Botryosphaeriaceae</taxon>
        <taxon>Lasiodiplodia</taxon>
    </lineage>
</organism>
<comment type="caution">
    <text evidence="1">The sequence shown here is derived from an EMBL/GenBank/DDBJ whole genome shotgun (WGS) entry which is preliminary data.</text>
</comment>